<sequence length="520" mass="60146">MLSRSVNCVRVVRSLSVGLKTVLPLVRSSSSHFSTTPSSLNDTPWYLNPNESPAISSPLNTIEIPEMPPNYPLTLENLTHFLANDLGIYDLLIFDMRSNSNSISNSENISSEIEGAHDIADFMILGTGKSSKHLLKASSELQFYIKHNLHKLPLTEGILKTGKLAKYHRKLNKKGKTAPNYSKQTYGVTPNTWVMTDTKTDGIIIHMLTHDRRNDLNLEYLWSNKLDKSKYLKKNNSFNNDDNIFRGIRYFHTSSRNYSDTTPTFNQFDLTSDNYNNHFRKLLKLHLVDHENFPLSHISEFLDKIYKAGFTLNYQSLSSYFETILQSTEFHQNINIKNNTDNFKYQNKFLLHILENYRINLTKDEIINFLPLLIISCSNFTNNSFLTLNKILNTFNIQQENLFTHSNLLNSLDNLSNQLCNFKLNDERLIKHKIDLLLLTIYANRNNWIHFFKVLDNAINRNDLSIINAALPFISICGDGVICSKFENDYYPLIENSSNIEIKESLQRFSELLYEKTHNI</sequence>
<dbReference type="Pfam" id="PF02410">
    <property type="entry name" value="RsfS"/>
    <property type="match status" value="1"/>
</dbReference>
<proteinExistence type="inferred from homology"/>
<evidence type="ECO:0000313" key="9">
    <source>
        <dbReference type="Proteomes" id="UP001378960"/>
    </source>
</evidence>
<organism evidence="8 9">
    <name type="scientific">Pichia kluyveri</name>
    <name type="common">Yeast</name>
    <dbReference type="NCBI Taxonomy" id="36015"/>
    <lineage>
        <taxon>Eukaryota</taxon>
        <taxon>Fungi</taxon>
        <taxon>Dikarya</taxon>
        <taxon>Ascomycota</taxon>
        <taxon>Saccharomycotina</taxon>
        <taxon>Pichiomycetes</taxon>
        <taxon>Pichiales</taxon>
        <taxon>Pichiaceae</taxon>
        <taxon>Pichia</taxon>
    </lineage>
</organism>
<comment type="similarity">
    <text evidence="2 7">Belongs to the ATP25 family.</text>
</comment>
<gene>
    <name evidence="8" type="ORF">DAPK24_012190</name>
</gene>
<comment type="subcellular location">
    <subcellularLocation>
        <location evidence="1 7">Mitochondrion inner membrane</location>
        <topology evidence="1 7">Peripheral membrane protein</topology>
        <orientation evidence="1 7">Matrix side</orientation>
    </subcellularLocation>
</comment>
<keyword evidence="4 7" id="KW-0809">Transit peptide</keyword>
<comment type="caution">
    <text evidence="8">The sequence shown here is derived from an EMBL/GenBank/DDBJ whole genome shotgun (WGS) entry which is preliminary data.</text>
</comment>
<keyword evidence="3 7" id="KW-0999">Mitochondrion inner membrane</keyword>
<reference evidence="8 9" key="1">
    <citation type="journal article" date="2023" name="Elife">
        <title>Identification of key yeast species and microbe-microbe interactions impacting larval growth of Drosophila in the wild.</title>
        <authorList>
            <person name="Mure A."/>
            <person name="Sugiura Y."/>
            <person name="Maeda R."/>
            <person name="Honda K."/>
            <person name="Sakurai N."/>
            <person name="Takahashi Y."/>
            <person name="Watada M."/>
            <person name="Katoh T."/>
            <person name="Gotoh A."/>
            <person name="Gotoh Y."/>
            <person name="Taniguchi I."/>
            <person name="Nakamura K."/>
            <person name="Hayashi T."/>
            <person name="Katayama T."/>
            <person name="Uemura T."/>
            <person name="Hattori Y."/>
        </authorList>
    </citation>
    <scope>NUCLEOTIDE SEQUENCE [LARGE SCALE GENOMIC DNA]</scope>
    <source>
        <strain evidence="8 9">PK-24</strain>
    </source>
</reference>
<dbReference type="PANTHER" id="PTHR28087">
    <property type="entry name" value="ATPASE SYNTHESIS PROTEIN 25, MITOCHONDRIAL"/>
    <property type="match status" value="1"/>
</dbReference>
<dbReference type="PANTHER" id="PTHR28087:SF1">
    <property type="entry name" value="ATPASE SYNTHESIS PROTEIN 25, MITOCHONDRIAL"/>
    <property type="match status" value="1"/>
</dbReference>
<dbReference type="GO" id="GO:0140053">
    <property type="term" value="P:mitochondrial gene expression"/>
    <property type="evidence" value="ECO:0007669"/>
    <property type="project" value="UniProtKB-UniRule"/>
</dbReference>
<protein>
    <recommendedName>
        <fullName evidence="7">ATPase synthesis protein 25</fullName>
    </recommendedName>
</protein>
<dbReference type="InterPro" id="IPR040152">
    <property type="entry name" value="Atp25"/>
</dbReference>
<evidence type="ECO:0000256" key="5">
    <source>
        <dbReference type="ARBA" id="ARBA00023128"/>
    </source>
</evidence>
<evidence type="ECO:0000256" key="3">
    <source>
        <dbReference type="ARBA" id="ARBA00022792"/>
    </source>
</evidence>
<name>A0AAV5R1W5_PICKL</name>
<dbReference type="AlphaFoldDB" id="A0AAV5R1W5"/>
<keyword evidence="5 7" id="KW-0496">Mitochondrion</keyword>
<dbReference type="InterPro" id="IPR043519">
    <property type="entry name" value="NT_sf"/>
</dbReference>
<evidence type="ECO:0000256" key="4">
    <source>
        <dbReference type="ARBA" id="ARBA00022946"/>
    </source>
</evidence>
<evidence type="ECO:0000256" key="1">
    <source>
        <dbReference type="ARBA" id="ARBA00004443"/>
    </source>
</evidence>
<comment type="function">
    <text evidence="7">Mitochondrial mRNA stabilization factor.</text>
</comment>
<evidence type="ECO:0000256" key="6">
    <source>
        <dbReference type="ARBA" id="ARBA00023136"/>
    </source>
</evidence>
<evidence type="ECO:0000256" key="2">
    <source>
        <dbReference type="ARBA" id="ARBA00010787"/>
    </source>
</evidence>
<dbReference type="GO" id="GO:0005743">
    <property type="term" value="C:mitochondrial inner membrane"/>
    <property type="evidence" value="ECO:0007669"/>
    <property type="project" value="UniProtKB-SubCell"/>
</dbReference>
<accession>A0AAV5R1W5</accession>
<evidence type="ECO:0000313" key="8">
    <source>
        <dbReference type="EMBL" id="GMM44644.1"/>
    </source>
</evidence>
<keyword evidence="6 7" id="KW-0472">Membrane</keyword>
<keyword evidence="9" id="KW-1185">Reference proteome</keyword>
<dbReference type="EMBL" id="BTGB01000001">
    <property type="protein sequence ID" value="GMM44644.1"/>
    <property type="molecule type" value="Genomic_DNA"/>
</dbReference>
<evidence type="ECO:0000256" key="7">
    <source>
        <dbReference type="RuleBase" id="RU367062"/>
    </source>
</evidence>
<dbReference type="GO" id="GO:0048255">
    <property type="term" value="P:mRNA stabilization"/>
    <property type="evidence" value="ECO:0007669"/>
    <property type="project" value="TreeGrafter"/>
</dbReference>
<dbReference type="SUPFAM" id="SSF81301">
    <property type="entry name" value="Nucleotidyltransferase"/>
    <property type="match status" value="1"/>
</dbReference>
<dbReference type="Proteomes" id="UP001378960">
    <property type="component" value="Unassembled WGS sequence"/>
</dbReference>
<dbReference type="Gene3D" id="3.30.460.10">
    <property type="entry name" value="Beta Polymerase, domain 2"/>
    <property type="match status" value="1"/>
</dbReference>